<dbReference type="OMA" id="DECCHIP"/>
<gene>
    <name evidence="2" type="ORF">THAR02_07539</name>
</gene>
<proteinExistence type="predicted"/>
<dbReference type="Proteomes" id="UP000034112">
    <property type="component" value="Unassembled WGS sequence"/>
</dbReference>
<name>A0A0G0A5A5_TRIHA</name>
<sequence length="320" mass="35396">MQLSALLALLPLAAALPQSRGPVEARAVDNCQTHYVDCSHNCPTMEFDEFVGAFKGPCHSKCYEDYEQCTANQTEKRSVEVAPVETRSSTKDECYAAYGNCCDPTKGKGPYNEGTNLEIMACYFGRVRCTKALDECLVNATEKRSVEEAPLEARASQEECDSQFDQCCGILAFEQGEIRSLLEAVCPSRCFEALEQCNAGQAEKRSVEEAPLEARYVEDACDLQYDECCHIPSNLGNEMRNALAVHCPLQCYESLKQCKTEQVEKRSVEEAPLEARDNGSEATTACYGKLASCKHKGTPVAECFSNLARCIQDVYQKFHG</sequence>
<accession>A0A0G0A5A5</accession>
<organism evidence="2 3">
    <name type="scientific">Trichoderma harzianum</name>
    <name type="common">Hypocrea lixii</name>
    <dbReference type="NCBI Taxonomy" id="5544"/>
    <lineage>
        <taxon>Eukaryota</taxon>
        <taxon>Fungi</taxon>
        <taxon>Dikarya</taxon>
        <taxon>Ascomycota</taxon>
        <taxon>Pezizomycotina</taxon>
        <taxon>Sordariomycetes</taxon>
        <taxon>Hypocreomycetidae</taxon>
        <taxon>Hypocreales</taxon>
        <taxon>Hypocreaceae</taxon>
        <taxon>Trichoderma</taxon>
    </lineage>
</organism>
<comment type="caution">
    <text evidence="2">The sequence shown here is derived from an EMBL/GenBank/DDBJ whole genome shotgun (WGS) entry which is preliminary data.</text>
</comment>
<keyword evidence="1" id="KW-0732">Signal</keyword>
<feature type="signal peptide" evidence="1">
    <location>
        <begin position="1"/>
        <end position="15"/>
    </location>
</feature>
<dbReference type="OrthoDB" id="10438698at2759"/>
<evidence type="ECO:0000313" key="2">
    <source>
        <dbReference type="EMBL" id="KKP00354.1"/>
    </source>
</evidence>
<dbReference type="AlphaFoldDB" id="A0A0G0A5A5"/>
<reference evidence="3" key="1">
    <citation type="journal article" date="2015" name="Genome Announc.">
        <title>Draft whole-genome sequence of the biocontrol agent Trichoderma harzianum T6776.</title>
        <authorList>
            <person name="Baroncelli R."/>
            <person name="Piaggeschi G."/>
            <person name="Fiorini L."/>
            <person name="Bertolini E."/>
            <person name="Zapparata A."/>
            <person name="Pe M.E."/>
            <person name="Sarrocco S."/>
            <person name="Vannacci G."/>
        </authorList>
    </citation>
    <scope>NUCLEOTIDE SEQUENCE [LARGE SCALE GENOMIC DNA]</scope>
    <source>
        <strain evidence="3">T6776</strain>
    </source>
</reference>
<feature type="chain" id="PRO_5012859233" evidence="1">
    <location>
        <begin position="16"/>
        <end position="320"/>
    </location>
</feature>
<protein>
    <submittedName>
        <fullName evidence="2">Uncharacterized protein</fullName>
    </submittedName>
</protein>
<evidence type="ECO:0000313" key="3">
    <source>
        <dbReference type="Proteomes" id="UP000034112"/>
    </source>
</evidence>
<dbReference type="EMBL" id="JOKZ01000258">
    <property type="protein sequence ID" value="KKP00354.1"/>
    <property type="molecule type" value="Genomic_DNA"/>
</dbReference>
<evidence type="ECO:0000256" key="1">
    <source>
        <dbReference type="SAM" id="SignalP"/>
    </source>
</evidence>